<dbReference type="Gene3D" id="3.40.109.10">
    <property type="entry name" value="NADH Oxidase"/>
    <property type="match status" value="1"/>
</dbReference>
<dbReference type="InterPro" id="IPR000415">
    <property type="entry name" value="Nitroreductase-like"/>
</dbReference>
<protein>
    <submittedName>
        <fullName evidence="1">Uncharacterized protein</fullName>
    </submittedName>
</protein>
<dbReference type="PANTHER" id="PTHR23026">
    <property type="entry name" value="NADPH NITROREDUCTASE"/>
    <property type="match status" value="1"/>
</dbReference>
<dbReference type="NCBIfam" id="NF047509">
    <property type="entry name" value="Rv3131_FMN_oxido"/>
    <property type="match status" value="1"/>
</dbReference>
<dbReference type="Gene3D" id="3.40.109.30">
    <property type="entry name" value="putative nitroreductase (tm1586), domain 2"/>
    <property type="match status" value="1"/>
</dbReference>
<sequence>MKKYDPKVTPWQVAEQDFPEDGALEEKFKFLLRYAILAPSGHNTQPWKFKLQPDGVFIYADYTRRLPVVDPDDRELVISIGASIMNLRIAAAHFGYACEVQHQPKANTPELLAYAKLSESSQTDTELKKLFPAIVQRHTNCIAYEVRSLAEGELERLHKLTTGQKAAIRIVTDKAIQTSIAELVSQGDRIQMSDPAFRQEVGSWVRSNWTRRGDGIAAYGFGIPRIISWMGPWFMRTFDLGKPQAKKDYQFAKEATALIIVHGEDSKESLLEVGEMFERFVLTATSMGLQYAFLNQPVEVRDLRARLQAILGLADWPQLLFRIGYAEPQKRAMPRRPLDAALIEG</sequence>
<dbReference type="InterPro" id="IPR050627">
    <property type="entry name" value="Nitroreductase/BluB"/>
</dbReference>
<gene>
    <name evidence="1" type="ORF">ALDDBJOO_00023</name>
</gene>
<proteinExistence type="predicted"/>
<organism evidence="1">
    <name type="scientific">Candidatus Methanophagaceae archaeon ANME-1 ERB6</name>
    <dbReference type="NCBI Taxonomy" id="2759912"/>
    <lineage>
        <taxon>Archaea</taxon>
        <taxon>Methanobacteriati</taxon>
        <taxon>Methanobacteriota</taxon>
        <taxon>Stenosarchaea group</taxon>
        <taxon>Methanomicrobia</taxon>
        <taxon>Candidatus Methanophagales</taxon>
        <taxon>Candidatus Methanophagaceae</taxon>
    </lineage>
</organism>
<dbReference type="GO" id="GO:0016491">
    <property type="term" value="F:oxidoreductase activity"/>
    <property type="evidence" value="ECO:0007669"/>
    <property type="project" value="InterPro"/>
</dbReference>
<dbReference type="PANTHER" id="PTHR23026:SF123">
    <property type="entry name" value="NAD(P)H NITROREDUCTASE RV3131-RELATED"/>
    <property type="match status" value="1"/>
</dbReference>
<reference evidence="1" key="1">
    <citation type="submission" date="2020-06" db="EMBL/GenBank/DDBJ databases">
        <title>Unique genomic features of the anaerobic methanotrophic archaea.</title>
        <authorList>
            <person name="Chadwick G.L."/>
            <person name="Skennerton C.T."/>
            <person name="Laso-Perez R."/>
            <person name="Leu A.O."/>
            <person name="Speth D.R."/>
            <person name="Yu H."/>
            <person name="Morgan-Lang C."/>
            <person name="Hatzenpichler R."/>
            <person name="Goudeau D."/>
            <person name="Malmstrom R."/>
            <person name="Brazelton W.J."/>
            <person name="Woyke T."/>
            <person name="Hallam S.J."/>
            <person name="Tyson G.W."/>
            <person name="Wegener G."/>
            <person name="Boetius A."/>
            <person name="Orphan V."/>
        </authorList>
    </citation>
    <scope>NUCLEOTIDE SEQUENCE</scope>
</reference>
<dbReference type="SUPFAM" id="SSF55469">
    <property type="entry name" value="FMN-dependent nitroreductase-like"/>
    <property type="match status" value="2"/>
</dbReference>
<name>A0A7G9Z0R3_9EURY</name>
<dbReference type="EMBL" id="MT631553">
    <property type="protein sequence ID" value="QNO53847.1"/>
    <property type="molecule type" value="Genomic_DNA"/>
</dbReference>
<evidence type="ECO:0000313" key="1">
    <source>
        <dbReference type="EMBL" id="QNO53847.1"/>
    </source>
</evidence>
<dbReference type="AlphaFoldDB" id="A0A7G9Z0R3"/>
<accession>A0A7G9Z0R3</accession>